<gene>
    <name evidence="1" type="ORF">LCGC14_2832400</name>
</gene>
<proteinExistence type="predicted"/>
<sequence length="339" mass="37760">MPRGTEKRVVGGKNLIPSSLTQTVQQVTGGAQNRMVEAMRQKGASQRAGLQQAGQNFQQTANLVQEGRQFKAMKEERERNKFLDENFRRDDMVMRKGIADAITSDRRASFEEEKRQFDVGVEEAEKDRILDAYNTTSNQTTQLIGIQGELSLGIQQMKNDANMIDRIMDVQDQKMKTTNEIREPMFRAAEIAEDRYEMEMEADAAQEYYKDIDAGPQKNYYINIIDSGMQGDGAGSTNLGIITNTSLSNLGQMVGDGTIPIGHLMKIQSRLLPAKEKLLRRKIEATKGAKGVEKTIAIYGNPSEAKIRDAIAAERPTVGDKASDFAVFGQVGADRPKER</sequence>
<dbReference type="EMBL" id="LAZR01053976">
    <property type="protein sequence ID" value="KKK79548.1"/>
    <property type="molecule type" value="Genomic_DNA"/>
</dbReference>
<dbReference type="AlphaFoldDB" id="A0A0F8YDR6"/>
<feature type="non-terminal residue" evidence="1">
    <location>
        <position position="339"/>
    </location>
</feature>
<reference evidence="1" key="1">
    <citation type="journal article" date="2015" name="Nature">
        <title>Complex archaea that bridge the gap between prokaryotes and eukaryotes.</title>
        <authorList>
            <person name="Spang A."/>
            <person name="Saw J.H."/>
            <person name="Jorgensen S.L."/>
            <person name="Zaremba-Niedzwiedzka K."/>
            <person name="Martijn J."/>
            <person name="Lind A.E."/>
            <person name="van Eijk R."/>
            <person name="Schleper C."/>
            <person name="Guy L."/>
            <person name="Ettema T.J."/>
        </authorList>
    </citation>
    <scope>NUCLEOTIDE SEQUENCE</scope>
</reference>
<comment type="caution">
    <text evidence="1">The sequence shown here is derived from an EMBL/GenBank/DDBJ whole genome shotgun (WGS) entry which is preliminary data.</text>
</comment>
<evidence type="ECO:0000313" key="1">
    <source>
        <dbReference type="EMBL" id="KKK79548.1"/>
    </source>
</evidence>
<organism evidence="1">
    <name type="scientific">marine sediment metagenome</name>
    <dbReference type="NCBI Taxonomy" id="412755"/>
    <lineage>
        <taxon>unclassified sequences</taxon>
        <taxon>metagenomes</taxon>
        <taxon>ecological metagenomes</taxon>
    </lineage>
</organism>
<protein>
    <submittedName>
        <fullName evidence="1">Uncharacterized protein</fullName>
    </submittedName>
</protein>
<accession>A0A0F8YDR6</accession>
<name>A0A0F8YDR6_9ZZZZ</name>